<dbReference type="InterPro" id="IPR027417">
    <property type="entry name" value="P-loop_NTPase"/>
</dbReference>
<dbReference type="HAMAP" id="MF_00092">
    <property type="entry name" value="MutS2"/>
    <property type="match status" value="1"/>
</dbReference>
<dbReference type="InterPro" id="IPR002625">
    <property type="entry name" value="Smr_dom"/>
</dbReference>
<evidence type="ECO:0000313" key="11">
    <source>
        <dbReference type="Proteomes" id="UP000295418"/>
    </source>
</evidence>
<reference evidence="10 11" key="1">
    <citation type="submission" date="2019-03" db="EMBL/GenBank/DDBJ databases">
        <authorList>
            <person name="Kim M.K.M."/>
        </authorList>
    </citation>
    <scope>NUCLEOTIDE SEQUENCE [LARGE SCALE GENOMIC DNA]</scope>
    <source>
        <strain evidence="10 11">18JY21-1</strain>
    </source>
</reference>
<keyword evidence="1 7" id="KW-0699">rRNA-binding</keyword>
<gene>
    <name evidence="7" type="primary">mutS2</name>
    <name evidence="7" type="synonym">rqcU</name>
    <name evidence="10" type="ORF">E0485_20740</name>
</gene>
<dbReference type="CDD" id="cd06503">
    <property type="entry name" value="ATP-synt_Fo_b"/>
    <property type="match status" value="1"/>
</dbReference>
<dbReference type="InterPro" id="IPR046893">
    <property type="entry name" value="MSSS"/>
</dbReference>
<feature type="binding site" evidence="7">
    <location>
        <begin position="334"/>
        <end position="341"/>
    </location>
    <ligand>
        <name>ATP</name>
        <dbReference type="ChEBI" id="CHEBI:30616"/>
    </ligand>
</feature>
<dbReference type="GO" id="GO:0019843">
    <property type="term" value="F:rRNA binding"/>
    <property type="evidence" value="ECO:0007669"/>
    <property type="project" value="UniProtKB-UniRule"/>
</dbReference>
<dbReference type="PANTHER" id="PTHR48466:SF2">
    <property type="entry name" value="OS10G0509000 PROTEIN"/>
    <property type="match status" value="1"/>
</dbReference>
<dbReference type="InterPro" id="IPR005747">
    <property type="entry name" value="MutS2"/>
</dbReference>
<dbReference type="EMBL" id="SKFG01000030">
    <property type="protein sequence ID" value="TCZ73780.1"/>
    <property type="molecule type" value="Genomic_DNA"/>
</dbReference>
<dbReference type="Gene3D" id="3.30.1370.110">
    <property type="match status" value="1"/>
</dbReference>
<dbReference type="SUPFAM" id="SSF48334">
    <property type="entry name" value="DNA repair protein MutS, domain III"/>
    <property type="match status" value="1"/>
</dbReference>
<keyword evidence="5 7" id="KW-0694">RNA-binding</keyword>
<dbReference type="SMART" id="SM00533">
    <property type="entry name" value="MUTSd"/>
    <property type="match status" value="1"/>
</dbReference>
<evidence type="ECO:0000256" key="7">
    <source>
        <dbReference type="HAMAP-Rule" id="MF_00092"/>
    </source>
</evidence>
<dbReference type="EC" id="3.6.4.-" evidence="7"/>
<keyword evidence="6 7" id="KW-0238">DNA-binding</keyword>
<dbReference type="PROSITE" id="PS50828">
    <property type="entry name" value="SMR"/>
    <property type="match status" value="1"/>
</dbReference>
<dbReference type="InterPro" id="IPR036063">
    <property type="entry name" value="Smr_dom_sf"/>
</dbReference>
<dbReference type="AlphaFoldDB" id="A0A4R4E4Y1"/>
<accession>A0A4R4E4Y1</accession>
<dbReference type="SUPFAM" id="SSF160443">
    <property type="entry name" value="SMR domain-like"/>
    <property type="match status" value="1"/>
</dbReference>
<dbReference type="SMART" id="SM00534">
    <property type="entry name" value="MUTSac"/>
    <property type="match status" value="1"/>
</dbReference>
<organism evidence="10 11">
    <name type="scientific">Paenibacillus albiflavus</name>
    <dbReference type="NCBI Taxonomy" id="2545760"/>
    <lineage>
        <taxon>Bacteria</taxon>
        <taxon>Bacillati</taxon>
        <taxon>Bacillota</taxon>
        <taxon>Bacilli</taxon>
        <taxon>Bacillales</taxon>
        <taxon>Paenibacillaceae</taxon>
        <taxon>Paenibacillus</taxon>
    </lineage>
</organism>
<name>A0A4R4E4Y1_9BACL</name>
<dbReference type="PROSITE" id="PS00486">
    <property type="entry name" value="DNA_MISMATCH_REPAIR_2"/>
    <property type="match status" value="1"/>
</dbReference>
<proteinExistence type="inferred from homology"/>
<sequence>MKGKVLQTLEYHKIINRLAAHAETSLGSNLANELMPSSDLIEVKRRLQATNEAVHVERLKGNAPFGGIRDIGPSIHRARIGGMLNPTELLNISTTIFGERRLKRFLVAVHEEFPIPFLFDMAELLTEPKALEDKINNCIDDNAVVVDSASPELARVRAELRTSEARVRERLESMIRNTSVQKMLQDSLITIRGDRFVIPVKQEYRSHFGGMIHDQSASGATLFIEPEAIVTLNNKIRELKLKEEAEVERILRLLSAAVADHTEELTNDLGILTQFDFIFAKAGLARELKATMPMMNDRGFIRIRKGRHPLIAKDVVVPLDLELGNNYTSIIVTGPNTGGKTVSLKTVGLLSLMAMSGMFVPAEEDSQLCVFDGIFADIGDEQSIEQNLSTFSSHMTNIISILRDMTPKSLVLFDELGAGTDPAEGSALAISLIEYIHRMGCRMIATTHYSELKAYAFQRDGVINASMEFDVATLSPTYRLLLGVPGRSNAFAIAERLGLPKMIIDRAKGEVSEDDLRVESMIASLEENRLTAEAERKLAEELKREAEQLRKELEEQRRKFDEQRDKLMQKAEQDAASAVAKARREADEIIAELRQLAREEAGHVKDHKLIDAKRRLDLAAPQLRDKRVRAKTNRPAALEAGDEVKVLHLGQKGHVVEIISDTEALVQLGIMKVKVEKSDLELVTSAASQKRKQVVPAASVKRSRDENVRMELDMRGMNVEEGLMEVDRFLDESIMASLGQVYLIHGKGTGVLRAGIQDYLRRHKFVKSFRLGEYNEGGSGVTVVVLK</sequence>
<dbReference type="FunFam" id="3.40.50.300:FF:000830">
    <property type="entry name" value="Endonuclease MutS2"/>
    <property type="match status" value="1"/>
</dbReference>
<evidence type="ECO:0000259" key="9">
    <source>
        <dbReference type="PROSITE" id="PS50828"/>
    </source>
</evidence>
<dbReference type="InterPro" id="IPR036187">
    <property type="entry name" value="DNA_mismatch_repair_MutS_sf"/>
</dbReference>
<dbReference type="CDD" id="cd03280">
    <property type="entry name" value="ABC_MutS2"/>
    <property type="match status" value="1"/>
</dbReference>
<dbReference type="EC" id="3.1.-.-" evidence="7"/>
<comment type="similarity">
    <text evidence="7">Belongs to the DNA mismatch repair MutS family. MutS2 subfamily.</text>
</comment>
<dbReference type="RefSeq" id="WP_132419987.1">
    <property type="nucleotide sequence ID" value="NZ_SKFG01000030.1"/>
</dbReference>
<evidence type="ECO:0000256" key="2">
    <source>
        <dbReference type="ARBA" id="ARBA00022741"/>
    </source>
</evidence>
<dbReference type="SUPFAM" id="SSF52540">
    <property type="entry name" value="P-loop containing nucleoside triphosphate hydrolases"/>
    <property type="match status" value="1"/>
</dbReference>
<comment type="caution">
    <text evidence="10">The sequence shown here is derived from an EMBL/GenBank/DDBJ whole genome shotgun (WGS) entry which is preliminary data.</text>
</comment>
<feature type="coiled-coil region" evidence="8">
    <location>
        <begin position="522"/>
        <end position="599"/>
    </location>
</feature>
<keyword evidence="3 7" id="KW-0378">Hydrolase</keyword>
<dbReference type="Pfam" id="PF01713">
    <property type="entry name" value="Smr"/>
    <property type="match status" value="1"/>
</dbReference>
<dbReference type="Proteomes" id="UP000295418">
    <property type="component" value="Unassembled WGS sequence"/>
</dbReference>
<dbReference type="Pfam" id="PF20297">
    <property type="entry name" value="MSSS"/>
    <property type="match status" value="1"/>
</dbReference>
<comment type="subunit">
    <text evidence="7">Homodimer. Binds to stalled ribosomes, contacting rRNA.</text>
</comment>
<evidence type="ECO:0000313" key="10">
    <source>
        <dbReference type="EMBL" id="TCZ73780.1"/>
    </source>
</evidence>
<dbReference type="NCBIfam" id="TIGR01069">
    <property type="entry name" value="mutS2"/>
    <property type="match status" value="1"/>
</dbReference>
<comment type="function">
    <text evidence="7">Acts as a ribosome collision sensor, splitting the ribosome into its 2 subunits. Detects stalled/collided 70S ribosomes which it binds and splits by an ATP-hydrolysis driven conformational change. Acts upstream of the ribosome quality control system (RQC), a ribosome-associated complex that mediates the extraction of incompletely synthesized nascent chains from stalled ribosomes and their subsequent degradation. Probably generates substrates for RQC.</text>
</comment>
<protein>
    <recommendedName>
        <fullName evidence="7">Endonuclease MutS2</fullName>
        <ecNumber evidence="7">3.1.-.-</ecNumber>
    </recommendedName>
    <alternativeName>
        <fullName evidence="7">Ribosome-associated protein quality control-upstream factor</fullName>
        <shortName evidence="7">RQC-upstream factor</shortName>
        <shortName evidence="7">RqcU</shortName>
        <ecNumber evidence="7">3.6.4.-</ecNumber>
    </alternativeName>
</protein>
<feature type="domain" description="Smr" evidence="9">
    <location>
        <begin position="712"/>
        <end position="787"/>
    </location>
</feature>
<comment type="function">
    <text evidence="7">Endonuclease that is involved in the suppression of homologous recombination and thus may have a key role in the control of bacterial genetic diversity.</text>
</comment>
<dbReference type="PANTHER" id="PTHR48466">
    <property type="entry name" value="OS10G0509000 PROTEIN-RELATED"/>
    <property type="match status" value="1"/>
</dbReference>
<dbReference type="GO" id="GO:0140664">
    <property type="term" value="F:ATP-dependent DNA damage sensor activity"/>
    <property type="evidence" value="ECO:0007669"/>
    <property type="project" value="InterPro"/>
</dbReference>
<keyword evidence="2 7" id="KW-0547">Nucleotide-binding</keyword>
<keyword evidence="4 7" id="KW-0067">ATP-binding</keyword>
<dbReference type="PIRSF" id="PIRSF005814">
    <property type="entry name" value="MutS_YshD"/>
    <property type="match status" value="1"/>
</dbReference>
<dbReference type="GO" id="GO:0005524">
    <property type="term" value="F:ATP binding"/>
    <property type="evidence" value="ECO:0007669"/>
    <property type="project" value="UniProtKB-UniRule"/>
</dbReference>
<dbReference type="GO" id="GO:0006298">
    <property type="term" value="P:mismatch repair"/>
    <property type="evidence" value="ECO:0007669"/>
    <property type="project" value="InterPro"/>
</dbReference>
<keyword evidence="7" id="KW-0540">Nuclease</keyword>
<dbReference type="InterPro" id="IPR045076">
    <property type="entry name" value="MutS"/>
</dbReference>
<dbReference type="GO" id="GO:0016887">
    <property type="term" value="F:ATP hydrolysis activity"/>
    <property type="evidence" value="ECO:0007669"/>
    <property type="project" value="InterPro"/>
</dbReference>
<evidence type="ECO:0000256" key="3">
    <source>
        <dbReference type="ARBA" id="ARBA00022801"/>
    </source>
</evidence>
<dbReference type="GO" id="GO:0043023">
    <property type="term" value="F:ribosomal large subunit binding"/>
    <property type="evidence" value="ECO:0007669"/>
    <property type="project" value="UniProtKB-UniRule"/>
</dbReference>
<dbReference type="Pfam" id="PF00488">
    <property type="entry name" value="MutS_V"/>
    <property type="match status" value="1"/>
</dbReference>
<dbReference type="GO" id="GO:0045910">
    <property type="term" value="P:negative regulation of DNA recombination"/>
    <property type="evidence" value="ECO:0007669"/>
    <property type="project" value="InterPro"/>
</dbReference>
<dbReference type="OrthoDB" id="9808166at2"/>
<dbReference type="InterPro" id="IPR000432">
    <property type="entry name" value="DNA_mismatch_repair_MutS_C"/>
</dbReference>
<keyword evidence="7 10" id="KW-0255">Endonuclease</keyword>
<evidence type="ECO:0000256" key="6">
    <source>
        <dbReference type="ARBA" id="ARBA00023125"/>
    </source>
</evidence>
<dbReference type="Gene3D" id="3.40.50.300">
    <property type="entry name" value="P-loop containing nucleotide triphosphate hydrolases"/>
    <property type="match status" value="1"/>
</dbReference>
<dbReference type="SMART" id="SM00463">
    <property type="entry name" value="SMR"/>
    <property type="match status" value="1"/>
</dbReference>
<evidence type="ECO:0000256" key="5">
    <source>
        <dbReference type="ARBA" id="ARBA00022884"/>
    </source>
</evidence>
<keyword evidence="11" id="KW-1185">Reference proteome</keyword>
<evidence type="ECO:0000256" key="8">
    <source>
        <dbReference type="SAM" id="Coils"/>
    </source>
</evidence>
<dbReference type="GO" id="GO:0004519">
    <property type="term" value="F:endonuclease activity"/>
    <property type="evidence" value="ECO:0007669"/>
    <property type="project" value="UniProtKB-UniRule"/>
</dbReference>
<dbReference type="InterPro" id="IPR007696">
    <property type="entry name" value="DNA_mismatch_repair_MutS_core"/>
</dbReference>
<keyword evidence="8" id="KW-0175">Coiled coil</keyword>
<evidence type="ECO:0000256" key="4">
    <source>
        <dbReference type="ARBA" id="ARBA00022840"/>
    </source>
</evidence>
<dbReference type="GO" id="GO:0072344">
    <property type="term" value="P:rescue of stalled ribosome"/>
    <property type="evidence" value="ECO:0007669"/>
    <property type="project" value="UniProtKB-UniRule"/>
</dbReference>
<dbReference type="GO" id="GO:0030983">
    <property type="term" value="F:mismatched DNA binding"/>
    <property type="evidence" value="ECO:0007669"/>
    <property type="project" value="InterPro"/>
</dbReference>
<evidence type="ECO:0000256" key="1">
    <source>
        <dbReference type="ARBA" id="ARBA00022730"/>
    </source>
</evidence>